<dbReference type="Gene3D" id="1.20.910.10">
    <property type="entry name" value="Heme oxygenase-like"/>
    <property type="match status" value="1"/>
</dbReference>
<dbReference type="Pfam" id="PF03070">
    <property type="entry name" value="TENA_THI-4"/>
    <property type="match status" value="1"/>
</dbReference>
<evidence type="ECO:0000256" key="2">
    <source>
        <dbReference type="ARBA" id="ARBA00022905"/>
    </source>
</evidence>
<dbReference type="SUPFAM" id="SSF48613">
    <property type="entry name" value="Heme oxygenase-like"/>
    <property type="match status" value="1"/>
</dbReference>
<keyword evidence="2 4" id="KW-0884">PQQ biosynthesis</keyword>
<organism evidence="6 7">
    <name type="scientific">Mycobacterium dioxanotrophicus</name>
    <dbReference type="NCBI Taxonomy" id="482462"/>
    <lineage>
        <taxon>Bacteria</taxon>
        <taxon>Bacillati</taxon>
        <taxon>Actinomycetota</taxon>
        <taxon>Actinomycetes</taxon>
        <taxon>Mycobacteriales</taxon>
        <taxon>Mycobacteriaceae</taxon>
        <taxon>Mycobacterium</taxon>
    </lineage>
</organism>
<dbReference type="EMBL" id="CP020809">
    <property type="protein sequence ID" value="ART73995.1"/>
    <property type="molecule type" value="Genomic_DNA"/>
</dbReference>
<dbReference type="InterPro" id="IPR016084">
    <property type="entry name" value="Haem_Oase-like_multi-hlx"/>
</dbReference>
<dbReference type="EC" id="1.3.3.11" evidence="4"/>
<dbReference type="GO" id="GO:0033732">
    <property type="term" value="F:pyrroloquinoline-quinone synthase activity"/>
    <property type="evidence" value="ECO:0007669"/>
    <property type="project" value="UniProtKB-EC"/>
</dbReference>
<dbReference type="PANTHER" id="PTHR40279">
    <property type="entry name" value="PQQC-LIKE PROTEIN"/>
    <property type="match status" value="1"/>
</dbReference>
<sequence length="237" mass="26923">MAPRGATLTEALAPDEFEEALRAHVGQYHHQHPFHRRMNDGKSSPEEIRGWVANRFYYQANIPHKDGAILSSCPDREVRRRWVQRIIDHDGTTEGSGGIESWLRLAEAVDLTREEVEDERHLLPGVRFAVDAYVTFTRTRPWVEAVASSLTELFAPDLMAERLAAFERHYTWIDPEALAYFRARITQAPRDSEHGLEIVRKHCVTADTQAAALAALSFKCDVLWAMLDAIDRAYGNG</sequence>
<evidence type="ECO:0000256" key="3">
    <source>
        <dbReference type="ARBA" id="ARBA00023002"/>
    </source>
</evidence>
<comment type="pathway">
    <text evidence="4">Cofactor biosynthesis; pyrroloquinoline quinone biosynthesis.</text>
</comment>
<dbReference type="UniPathway" id="UPA00539"/>
<evidence type="ECO:0000256" key="1">
    <source>
        <dbReference type="ARBA" id="ARBA00004948"/>
    </source>
</evidence>
<comment type="function">
    <text evidence="4">Ring cyclization and eight-electron oxidation of 3a-(2-amino-2-carboxyethyl)-4,5-dioxo-4,5,6,7,8,9-hexahydroquinoline-7,9-dicarboxylic-acid to PQQ.</text>
</comment>
<dbReference type="Proteomes" id="UP000195331">
    <property type="component" value="Chromosome"/>
</dbReference>
<dbReference type="PANTHER" id="PTHR40279:SF3">
    <property type="entry name" value="4-AMINOBENZOATE SYNTHASE"/>
    <property type="match status" value="1"/>
</dbReference>
<gene>
    <name evidence="4" type="primary">pqqC</name>
    <name evidence="6" type="ORF">BTO20_29765</name>
</gene>
<dbReference type="InterPro" id="IPR039068">
    <property type="entry name" value="PqqC-like"/>
</dbReference>
<keyword evidence="3 4" id="KW-0560">Oxidoreductase</keyword>
<dbReference type="NCBIfam" id="TIGR02111">
    <property type="entry name" value="PQQ_syn_pqqC"/>
    <property type="match status" value="1"/>
</dbReference>
<evidence type="ECO:0000313" key="7">
    <source>
        <dbReference type="Proteomes" id="UP000195331"/>
    </source>
</evidence>
<keyword evidence="7" id="KW-1185">Reference proteome</keyword>
<evidence type="ECO:0000313" key="6">
    <source>
        <dbReference type="EMBL" id="ART73995.1"/>
    </source>
</evidence>
<dbReference type="InterPro" id="IPR011845">
    <property type="entry name" value="PqqC"/>
</dbReference>
<accession>A0A1Y0CGC8</accession>
<dbReference type="OrthoDB" id="9800756at2"/>
<feature type="domain" description="Thiaminase-2/PQQC" evidence="5">
    <location>
        <begin position="20"/>
        <end position="228"/>
    </location>
</feature>
<dbReference type="HAMAP" id="MF_00654">
    <property type="entry name" value="PQQ_syn_PqqC"/>
    <property type="match status" value="1"/>
</dbReference>
<comment type="catalytic activity">
    <reaction evidence="4">
        <text>6-(2-amino-2-carboxyethyl)-7,8-dioxo-1,2,3,4,7,8-hexahydroquinoline-2,4-dicarboxylate + 3 O2 = pyrroloquinoline quinone + 2 H2O2 + 2 H2O + H(+)</text>
        <dbReference type="Rhea" id="RHEA:10692"/>
        <dbReference type="ChEBI" id="CHEBI:15377"/>
        <dbReference type="ChEBI" id="CHEBI:15378"/>
        <dbReference type="ChEBI" id="CHEBI:15379"/>
        <dbReference type="ChEBI" id="CHEBI:16240"/>
        <dbReference type="ChEBI" id="CHEBI:58442"/>
        <dbReference type="ChEBI" id="CHEBI:58778"/>
        <dbReference type="EC" id="1.3.3.11"/>
    </reaction>
</comment>
<comment type="pathway">
    <text evidence="1">Cofactor biosynthesis; thiamine diphosphate biosynthesis.</text>
</comment>
<comment type="similarity">
    <text evidence="4">Belongs to the PqqC family.</text>
</comment>
<name>A0A1Y0CGC8_9MYCO</name>
<protein>
    <recommendedName>
        <fullName evidence="4">Pyrroloquinoline-quinone synthase</fullName>
        <ecNumber evidence="4">1.3.3.11</ecNumber>
    </recommendedName>
    <alternativeName>
        <fullName evidence="4">Coenzyme PQQ synthesis protein C</fullName>
    </alternativeName>
    <alternativeName>
        <fullName evidence="4">Pyrroloquinoline quinone biosynthesis protein C</fullName>
    </alternativeName>
</protein>
<evidence type="ECO:0000259" key="5">
    <source>
        <dbReference type="Pfam" id="PF03070"/>
    </source>
</evidence>
<evidence type="ECO:0000256" key="4">
    <source>
        <dbReference type="HAMAP-Rule" id="MF_00654"/>
    </source>
</evidence>
<dbReference type="AlphaFoldDB" id="A0A1Y0CGC8"/>
<dbReference type="KEGG" id="mdx:BTO20_29765"/>
<reference evidence="6 7" key="1">
    <citation type="submission" date="2017-04" db="EMBL/GenBank/DDBJ databases">
        <title>Whole Genome Sequence of 1,4-Dioxane Degrading Bacterium Mycobacterium dioxanotrophicus PH-06.</title>
        <authorList>
            <person name="He Y."/>
        </authorList>
    </citation>
    <scope>NUCLEOTIDE SEQUENCE [LARGE SCALE GENOMIC DNA]</scope>
    <source>
        <strain evidence="6 7">PH-06</strain>
    </source>
</reference>
<dbReference type="InterPro" id="IPR004305">
    <property type="entry name" value="Thiaminase-2/PQQC"/>
</dbReference>
<dbReference type="GO" id="GO:0018189">
    <property type="term" value="P:pyrroloquinoline quinone biosynthetic process"/>
    <property type="evidence" value="ECO:0007669"/>
    <property type="project" value="UniProtKB-UniRule"/>
</dbReference>
<proteinExistence type="inferred from homology"/>